<keyword evidence="2" id="KW-1185">Reference proteome</keyword>
<proteinExistence type="predicted"/>
<dbReference type="EMBL" id="CP011058">
    <property type="protein sequence ID" value="AJY77471.1"/>
    <property type="molecule type" value="Genomic_DNA"/>
</dbReference>
<dbReference type="STRING" id="1126833.VN24_03605"/>
<sequence length="70" mass="8083">MTVHLLEKQSTGELRSIDEREWTMDMIAALHHVNYLTVGGREYETVEGRLNVDSQTFELLVVAVRNRNPI</sequence>
<dbReference type="PATRIC" id="fig|1126833.4.peg.776"/>
<name>A0A0D5NQC6_9BACL</name>
<evidence type="ECO:0000313" key="1">
    <source>
        <dbReference type="EMBL" id="AJY77471.1"/>
    </source>
</evidence>
<dbReference type="AlphaFoldDB" id="A0A0D5NQC6"/>
<protein>
    <submittedName>
        <fullName evidence="1">Uncharacterized protein</fullName>
    </submittedName>
</protein>
<dbReference type="KEGG" id="pbj:VN24_03605"/>
<organism evidence="1 2">
    <name type="scientific">Paenibacillus beijingensis</name>
    <dbReference type="NCBI Taxonomy" id="1126833"/>
    <lineage>
        <taxon>Bacteria</taxon>
        <taxon>Bacillati</taxon>
        <taxon>Bacillota</taxon>
        <taxon>Bacilli</taxon>
        <taxon>Bacillales</taxon>
        <taxon>Paenibacillaceae</taxon>
        <taxon>Paenibacillus</taxon>
    </lineage>
</organism>
<gene>
    <name evidence="1" type="ORF">VN24_03605</name>
</gene>
<reference evidence="1 2" key="1">
    <citation type="journal article" date="2015" name="J. Biotechnol.">
        <title>Complete genome sequence of Paenibacillus beijingensis 7188(T) (=DSM 24997(T)), a novel rhizobacterium from jujube garden soil.</title>
        <authorList>
            <person name="Kwak Y."/>
            <person name="Shin J.H."/>
        </authorList>
    </citation>
    <scope>NUCLEOTIDE SEQUENCE [LARGE SCALE GENOMIC DNA]</scope>
    <source>
        <strain evidence="1 2">DSM 24997</strain>
    </source>
</reference>
<dbReference type="HOGENOM" id="CLU_2789979_0_0_9"/>
<dbReference type="Proteomes" id="UP000032633">
    <property type="component" value="Chromosome"/>
</dbReference>
<dbReference type="OrthoDB" id="2629191at2"/>
<reference evidence="2" key="2">
    <citation type="submission" date="2015-03" db="EMBL/GenBank/DDBJ databases">
        <title>Genome sequence of Paenibacillus beijingensis strain DSM 24997T.</title>
        <authorList>
            <person name="Kwak Y."/>
            <person name="Shin J.-H."/>
        </authorList>
    </citation>
    <scope>NUCLEOTIDE SEQUENCE [LARGE SCALE GENOMIC DNA]</scope>
    <source>
        <strain evidence="2">DSM 24997</strain>
    </source>
</reference>
<accession>A0A0D5NQC6</accession>
<evidence type="ECO:0000313" key="2">
    <source>
        <dbReference type="Proteomes" id="UP000032633"/>
    </source>
</evidence>